<gene>
    <name evidence="1" type="ORF">J1N35_020504</name>
</gene>
<dbReference type="EMBL" id="JAIQCV010000007">
    <property type="protein sequence ID" value="KAH1080743.1"/>
    <property type="molecule type" value="Genomic_DNA"/>
</dbReference>
<dbReference type="Proteomes" id="UP000828251">
    <property type="component" value="Unassembled WGS sequence"/>
</dbReference>
<keyword evidence="2" id="KW-1185">Reference proteome</keyword>
<dbReference type="AlphaFoldDB" id="A0A9D3VCR3"/>
<protein>
    <submittedName>
        <fullName evidence="1">Uncharacterized protein</fullName>
    </submittedName>
</protein>
<dbReference type="OrthoDB" id="1002010at2759"/>
<proteinExistence type="predicted"/>
<evidence type="ECO:0000313" key="1">
    <source>
        <dbReference type="EMBL" id="KAH1080743.1"/>
    </source>
</evidence>
<sequence>MEIEDKRILFRFYSEIDLKRVMNENDRWASIKVDEESKARRFSADVTNKSDHKGGMGSVGHFVQHIMKAIDLGTEDNIGQFKERGIGSELEDMPVEFVDGKKRQRFNLEVRDYDNNRGLLELELENAISAAATK</sequence>
<evidence type="ECO:0000313" key="2">
    <source>
        <dbReference type="Proteomes" id="UP000828251"/>
    </source>
</evidence>
<comment type="caution">
    <text evidence="1">The sequence shown here is derived from an EMBL/GenBank/DDBJ whole genome shotgun (WGS) entry which is preliminary data.</text>
</comment>
<name>A0A9D3VCR3_9ROSI</name>
<accession>A0A9D3VCR3</accession>
<organism evidence="1 2">
    <name type="scientific">Gossypium stocksii</name>
    <dbReference type="NCBI Taxonomy" id="47602"/>
    <lineage>
        <taxon>Eukaryota</taxon>
        <taxon>Viridiplantae</taxon>
        <taxon>Streptophyta</taxon>
        <taxon>Embryophyta</taxon>
        <taxon>Tracheophyta</taxon>
        <taxon>Spermatophyta</taxon>
        <taxon>Magnoliopsida</taxon>
        <taxon>eudicotyledons</taxon>
        <taxon>Gunneridae</taxon>
        <taxon>Pentapetalae</taxon>
        <taxon>rosids</taxon>
        <taxon>malvids</taxon>
        <taxon>Malvales</taxon>
        <taxon>Malvaceae</taxon>
        <taxon>Malvoideae</taxon>
        <taxon>Gossypium</taxon>
    </lineage>
</organism>
<reference evidence="1 2" key="1">
    <citation type="journal article" date="2021" name="Plant Biotechnol. J.">
        <title>Multi-omics assisted identification of the key and species-specific regulatory components of drought-tolerant mechanisms in Gossypium stocksii.</title>
        <authorList>
            <person name="Yu D."/>
            <person name="Ke L."/>
            <person name="Zhang D."/>
            <person name="Wu Y."/>
            <person name="Sun Y."/>
            <person name="Mei J."/>
            <person name="Sun J."/>
            <person name="Sun Y."/>
        </authorList>
    </citation>
    <scope>NUCLEOTIDE SEQUENCE [LARGE SCALE GENOMIC DNA]</scope>
    <source>
        <strain evidence="2">cv. E1</strain>
        <tissue evidence="1">Leaf</tissue>
    </source>
</reference>